<dbReference type="STRING" id="590998.Celf_0767"/>
<evidence type="ECO:0000256" key="2">
    <source>
        <dbReference type="ARBA" id="ARBA00022490"/>
    </source>
</evidence>
<dbReference type="EMBL" id="CP002666">
    <property type="protein sequence ID" value="AEE44907.1"/>
    <property type="molecule type" value="Genomic_DNA"/>
</dbReference>
<comment type="subcellular location">
    <subcellularLocation>
        <location evidence="1">Cytoplasm</location>
    </subcellularLocation>
</comment>
<dbReference type="AlphaFoldDB" id="F4GZY5"/>
<dbReference type="KEGG" id="cfi:Celf_0767"/>
<dbReference type="PANTHER" id="PTHR33164:SF5">
    <property type="entry name" value="ORGANIC HYDROPEROXIDE RESISTANCE TRANSCRIPTIONAL REGULATOR"/>
    <property type="match status" value="1"/>
</dbReference>
<dbReference type="eggNOG" id="COG1846">
    <property type="taxonomic scope" value="Bacteria"/>
</dbReference>
<evidence type="ECO:0000259" key="6">
    <source>
        <dbReference type="PROSITE" id="PS50995"/>
    </source>
</evidence>
<name>F4GZY5_CELFA</name>
<proteinExistence type="predicted"/>
<protein>
    <submittedName>
        <fullName evidence="7">Transcriptional regulator, MarR family</fullName>
    </submittedName>
</protein>
<dbReference type="PANTHER" id="PTHR33164">
    <property type="entry name" value="TRANSCRIPTIONAL REGULATOR, MARR FAMILY"/>
    <property type="match status" value="1"/>
</dbReference>
<keyword evidence="2" id="KW-0963">Cytoplasm</keyword>
<dbReference type="InterPro" id="IPR036388">
    <property type="entry name" value="WH-like_DNA-bd_sf"/>
</dbReference>
<dbReference type="Proteomes" id="UP000008460">
    <property type="component" value="Chromosome"/>
</dbReference>
<dbReference type="InterPro" id="IPR039422">
    <property type="entry name" value="MarR/SlyA-like"/>
</dbReference>
<dbReference type="PROSITE" id="PS50995">
    <property type="entry name" value="HTH_MARR_2"/>
    <property type="match status" value="1"/>
</dbReference>
<dbReference type="InterPro" id="IPR036390">
    <property type="entry name" value="WH_DNA-bd_sf"/>
</dbReference>
<dbReference type="FunFam" id="1.10.10.10:FF:000163">
    <property type="entry name" value="MarR family transcriptional regulator"/>
    <property type="match status" value="1"/>
</dbReference>
<evidence type="ECO:0000313" key="8">
    <source>
        <dbReference type="Proteomes" id="UP000008460"/>
    </source>
</evidence>
<feature type="domain" description="HTH marR-type" evidence="6">
    <location>
        <begin position="35"/>
        <end position="165"/>
    </location>
</feature>
<sequence>MHDSVAGVNPRRRLILVTDDGRQENPAQTDGISLATMLCFDLYSASRAMTSVYRGLLDPLGLTYPQYLVLVVLWTRGDQTVRQVIDLLHLDYGTVSPLLKRLEARGLVERRRRADDERSVTVTLTDAGRDLRAQVAHVPAHIGAAFGLDDDELAVLGRMLDTVTRTATEHASAPPA</sequence>
<keyword evidence="5" id="KW-0804">Transcription</keyword>
<keyword evidence="8" id="KW-1185">Reference proteome</keyword>
<dbReference type="GO" id="GO:0003677">
    <property type="term" value="F:DNA binding"/>
    <property type="evidence" value="ECO:0007669"/>
    <property type="project" value="UniProtKB-KW"/>
</dbReference>
<dbReference type="GO" id="GO:0003700">
    <property type="term" value="F:DNA-binding transcription factor activity"/>
    <property type="evidence" value="ECO:0007669"/>
    <property type="project" value="InterPro"/>
</dbReference>
<evidence type="ECO:0000256" key="1">
    <source>
        <dbReference type="ARBA" id="ARBA00004496"/>
    </source>
</evidence>
<dbReference type="InterPro" id="IPR055166">
    <property type="entry name" value="Transc_reg_Sar_Rot_HTH"/>
</dbReference>
<evidence type="ECO:0000256" key="3">
    <source>
        <dbReference type="ARBA" id="ARBA00023015"/>
    </source>
</evidence>
<dbReference type="HOGENOM" id="CLU_083287_3_0_11"/>
<organism evidence="7 8">
    <name type="scientific">Cellulomonas fimi (strain ATCC 484 / DSM 20113 / JCM 1341 / CCUG 24087 / LMG 16345 / NBRC 15513 / NCIMB 8980 / NCTC 7547 / NRS-133)</name>
    <dbReference type="NCBI Taxonomy" id="590998"/>
    <lineage>
        <taxon>Bacteria</taxon>
        <taxon>Bacillati</taxon>
        <taxon>Actinomycetota</taxon>
        <taxon>Actinomycetes</taxon>
        <taxon>Micrococcales</taxon>
        <taxon>Cellulomonadaceae</taxon>
        <taxon>Cellulomonas</taxon>
    </lineage>
</organism>
<dbReference type="Pfam" id="PF22381">
    <property type="entry name" value="Staph_reg_Sar_Rot"/>
    <property type="match status" value="1"/>
</dbReference>
<dbReference type="SMART" id="SM00347">
    <property type="entry name" value="HTH_MARR"/>
    <property type="match status" value="1"/>
</dbReference>
<dbReference type="GO" id="GO:0005737">
    <property type="term" value="C:cytoplasm"/>
    <property type="evidence" value="ECO:0007669"/>
    <property type="project" value="UniProtKB-SubCell"/>
</dbReference>
<dbReference type="SUPFAM" id="SSF46785">
    <property type="entry name" value="Winged helix' DNA-binding domain"/>
    <property type="match status" value="1"/>
</dbReference>
<reference evidence="7 8" key="1">
    <citation type="submission" date="2011-04" db="EMBL/GenBank/DDBJ databases">
        <title>Complete sequence of Cellulomonas fimi ATCC 484.</title>
        <authorList>
            <consortium name="US DOE Joint Genome Institute"/>
            <person name="Lucas S."/>
            <person name="Han J."/>
            <person name="Lapidus A."/>
            <person name="Cheng J.-F."/>
            <person name="Goodwin L."/>
            <person name="Pitluck S."/>
            <person name="Peters L."/>
            <person name="Chertkov O."/>
            <person name="Detter J.C."/>
            <person name="Han C."/>
            <person name="Tapia R."/>
            <person name="Land M."/>
            <person name="Hauser L."/>
            <person name="Kyrpides N."/>
            <person name="Ivanova N."/>
            <person name="Ovchinnikova G."/>
            <person name="Pagani I."/>
            <person name="Mead D."/>
            <person name="Brumm P."/>
            <person name="Woyke T."/>
        </authorList>
    </citation>
    <scope>NUCLEOTIDE SEQUENCE [LARGE SCALE GENOMIC DNA]</scope>
    <source>
        <strain evidence="8">ATCC 484 / DSM 20113 / JCM 1341 / NBRC 15513 / NCIMB 8980 / NCTC 7547</strain>
    </source>
</reference>
<keyword evidence="3" id="KW-0805">Transcription regulation</keyword>
<dbReference type="Gene3D" id="1.10.10.10">
    <property type="entry name" value="Winged helix-like DNA-binding domain superfamily/Winged helix DNA-binding domain"/>
    <property type="match status" value="1"/>
</dbReference>
<dbReference type="InterPro" id="IPR000835">
    <property type="entry name" value="HTH_MarR-typ"/>
</dbReference>
<evidence type="ECO:0000256" key="4">
    <source>
        <dbReference type="ARBA" id="ARBA00023125"/>
    </source>
</evidence>
<accession>F4GZY5</accession>
<gene>
    <name evidence="7" type="ordered locus">Celf_0767</name>
</gene>
<dbReference type="GO" id="GO:0006950">
    <property type="term" value="P:response to stress"/>
    <property type="evidence" value="ECO:0007669"/>
    <property type="project" value="TreeGrafter"/>
</dbReference>
<evidence type="ECO:0000256" key="5">
    <source>
        <dbReference type="ARBA" id="ARBA00023163"/>
    </source>
</evidence>
<keyword evidence="4" id="KW-0238">DNA-binding</keyword>
<evidence type="ECO:0000313" key="7">
    <source>
        <dbReference type="EMBL" id="AEE44907.1"/>
    </source>
</evidence>